<feature type="domain" description="Dynamin stalk" evidence="1">
    <location>
        <begin position="5"/>
        <end position="120"/>
    </location>
</feature>
<reference evidence="2 3" key="1">
    <citation type="submission" date="2018-10" db="EMBL/GenBank/DDBJ databases">
        <title>A high-quality apple genome assembly.</title>
        <authorList>
            <person name="Hu J."/>
        </authorList>
    </citation>
    <scope>NUCLEOTIDE SEQUENCE [LARGE SCALE GENOMIC DNA]</scope>
    <source>
        <strain evidence="3">cv. HFTH1</strain>
        <tissue evidence="2">Young leaf</tissue>
    </source>
</reference>
<dbReference type="Pfam" id="PF01031">
    <property type="entry name" value="Dynamin_M"/>
    <property type="match status" value="1"/>
</dbReference>
<organism evidence="2 3">
    <name type="scientific">Malus domestica</name>
    <name type="common">Apple</name>
    <name type="synonym">Pyrus malus</name>
    <dbReference type="NCBI Taxonomy" id="3750"/>
    <lineage>
        <taxon>Eukaryota</taxon>
        <taxon>Viridiplantae</taxon>
        <taxon>Streptophyta</taxon>
        <taxon>Embryophyta</taxon>
        <taxon>Tracheophyta</taxon>
        <taxon>Spermatophyta</taxon>
        <taxon>Magnoliopsida</taxon>
        <taxon>eudicotyledons</taxon>
        <taxon>Gunneridae</taxon>
        <taxon>Pentapetalae</taxon>
        <taxon>rosids</taxon>
        <taxon>fabids</taxon>
        <taxon>Rosales</taxon>
        <taxon>Rosaceae</taxon>
        <taxon>Amygdaloideae</taxon>
        <taxon>Maleae</taxon>
        <taxon>Malus</taxon>
    </lineage>
</organism>
<dbReference type="STRING" id="3750.A0A498HZC6"/>
<sequence>MEEINVINVLEETKRIILPNFLPHNAFITVLELESKVNGISSIPLGFVEKIWSYIEDVVVSVLMRHSENYYKLQLSAKRAGQNLMSKMKERSITWMTEIVEMEKVTDHTCNPEYLSEWNRLIGQHDAFVNGVLKNKNRPAKITIEGIGEVKVEALRKNPNALSAAYDLKIRMIV</sequence>
<protein>
    <recommendedName>
        <fullName evidence="1">Dynamin stalk domain-containing protein</fullName>
    </recommendedName>
</protein>
<dbReference type="AlphaFoldDB" id="A0A498HZC6"/>
<comment type="caution">
    <text evidence="2">The sequence shown here is derived from an EMBL/GenBank/DDBJ whole genome shotgun (WGS) entry which is preliminary data.</text>
</comment>
<dbReference type="Proteomes" id="UP000290289">
    <property type="component" value="Chromosome 14"/>
</dbReference>
<proteinExistence type="predicted"/>
<evidence type="ECO:0000259" key="1">
    <source>
        <dbReference type="Pfam" id="PF01031"/>
    </source>
</evidence>
<dbReference type="InterPro" id="IPR000375">
    <property type="entry name" value="Dynamin_stalk"/>
</dbReference>
<dbReference type="Gene3D" id="1.20.120.1240">
    <property type="entry name" value="Dynamin, middle domain"/>
    <property type="match status" value="1"/>
</dbReference>
<accession>A0A498HZC6</accession>
<evidence type="ECO:0000313" key="3">
    <source>
        <dbReference type="Proteomes" id="UP000290289"/>
    </source>
</evidence>
<gene>
    <name evidence="2" type="ORF">DVH24_019068</name>
</gene>
<evidence type="ECO:0000313" key="2">
    <source>
        <dbReference type="EMBL" id="RXH76180.1"/>
    </source>
</evidence>
<keyword evidence="3" id="KW-1185">Reference proteome</keyword>
<dbReference type="EMBL" id="RDQH01000340">
    <property type="protein sequence ID" value="RXH76180.1"/>
    <property type="molecule type" value="Genomic_DNA"/>
</dbReference>
<name>A0A498HZC6_MALDO</name>